<evidence type="ECO:0000256" key="1">
    <source>
        <dbReference type="SAM" id="MobiDB-lite"/>
    </source>
</evidence>
<dbReference type="EMBL" id="CP136893">
    <property type="protein sequence ID" value="WOL03053.1"/>
    <property type="molecule type" value="Genomic_DNA"/>
</dbReference>
<evidence type="ECO:0000313" key="2">
    <source>
        <dbReference type="EMBL" id="WOL03053.1"/>
    </source>
</evidence>
<protein>
    <submittedName>
        <fullName evidence="2">Uncharacterized protein</fullName>
    </submittedName>
</protein>
<dbReference type="Proteomes" id="UP001327560">
    <property type="component" value="Chromosome 4"/>
</dbReference>
<reference evidence="2 3" key="1">
    <citation type="submission" date="2023-10" db="EMBL/GenBank/DDBJ databases">
        <title>Chromosome-scale genome assembly provides insights into flower coloration mechanisms of Canna indica.</title>
        <authorList>
            <person name="Li C."/>
        </authorList>
    </citation>
    <scope>NUCLEOTIDE SEQUENCE [LARGE SCALE GENOMIC DNA]</scope>
    <source>
        <tissue evidence="2">Flower</tissue>
    </source>
</reference>
<feature type="region of interest" description="Disordered" evidence="1">
    <location>
        <begin position="44"/>
        <end position="72"/>
    </location>
</feature>
<dbReference type="AlphaFoldDB" id="A0AAQ3K9G2"/>
<accession>A0AAQ3K9G2</accession>
<gene>
    <name evidence="2" type="ORF">Cni_G11773</name>
</gene>
<name>A0AAQ3K9G2_9LILI</name>
<keyword evidence="3" id="KW-1185">Reference proteome</keyword>
<evidence type="ECO:0000313" key="3">
    <source>
        <dbReference type="Proteomes" id="UP001327560"/>
    </source>
</evidence>
<proteinExistence type="predicted"/>
<sequence length="72" mass="7742">MMMGKPGCDLGLGRESFEDSPLVLGPDLVVSQLFDELGAGDHLVARPSRSRPSPPLRPSTAERFSIRSDSSD</sequence>
<organism evidence="2 3">
    <name type="scientific">Canna indica</name>
    <name type="common">Indian-shot</name>
    <dbReference type="NCBI Taxonomy" id="4628"/>
    <lineage>
        <taxon>Eukaryota</taxon>
        <taxon>Viridiplantae</taxon>
        <taxon>Streptophyta</taxon>
        <taxon>Embryophyta</taxon>
        <taxon>Tracheophyta</taxon>
        <taxon>Spermatophyta</taxon>
        <taxon>Magnoliopsida</taxon>
        <taxon>Liliopsida</taxon>
        <taxon>Zingiberales</taxon>
        <taxon>Cannaceae</taxon>
        <taxon>Canna</taxon>
    </lineage>
</organism>